<dbReference type="KEGG" id="mgl:MGL_4235"/>
<evidence type="ECO:0000313" key="3">
    <source>
        <dbReference type="Proteomes" id="UP000008837"/>
    </source>
</evidence>
<dbReference type="AlphaFoldDB" id="A8QDT6"/>
<dbReference type="EMBL" id="AAYY01000023">
    <property type="protein sequence ID" value="EDP41422.1"/>
    <property type="molecule type" value="Genomic_DNA"/>
</dbReference>
<dbReference type="VEuPathDB" id="FungiDB:MGL_4235"/>
<proteinExistence type="predicted"/>
<feature type="region of interest" description="Disordered" evidence="1">
    <location>
        <begin position="27"/>
        <end position="46"/>
    </location>
</feature>
<evidence type="ECO:0000256" key="1">
    <source>
        <dbReference type="SAM" id="MobiDB-lite"/>
    </source>
</evidence>
<name>A8QDT6_MALGO</name>
<protein>
    <submittedName>
        <fullName evidence="2">Uncharacterized protein</fullName>
    </submittedName>
</protein>
<accession>A8QDT6</accession>
<dbReference type="RefSeq" id="XP_001728636.1">
    <property type="nucleotide sequence ID" value="XM_001728584.1"/>
</dbReference>
<keyword evidence="3" id="KW-1185">Reference proteome</keyword>
<dbReference type="Proteomes" id="UP000008837">
    <property type="component" value="Unassembled WGS sequence"/>
</dbReference>
<gene>
    <name evidence="2" type="ORF">MGL_4235</name>
</gene>
<feature type="region of interest" description="Disordered" evidence="1">
    <location>
        <begin position="246"/>
        <end position="266"/>
    </location>
</feature>
<feature type="compositionally biased region" description="Acidic residues" evidence="1">
    <location>
        <begin position="30"/>
        <end position="41"/>
    </location>
</feature>
<dbReference type="GeneID" id="5852935"/>
<dbReference type="OMA" id="EGRAESM"/>
<sequence>MAAVHTLWAFQAQPATRELRQRQAHHADLNEADSSEDEIDDTSPLRDEGMVFNGLRASMTSGGLPHDMLALAEQAEDRRWLQSTNVVARAGSTQETAEVATRQRTLQEARRAARGQHLPWRGQAAEDARLLRVLDGVPPLGSTDDADQLSDWEETFEIAKQERIRFGERDIVQIGRRRTLHEEELSRADDDIQQRPSAMGITDVSPLPDLMPPPPPLLVPTPWDSMSADMDPNSASWSDTSRSYSRLSIPTRHGNRPRTSLPHRWTPQRIPATNAAIAVAALDHVAQQSHYMGVDLDGDVDDMDTSM</sequence>
<reference evidence="2 3" key="1">
    <citation type="journal article" date="2007" name="Proc. Natl. Acad. Sci. U.S.A.">
        <title>Dandruff-associated Malassezia genomes reveal convergent and divergent virulence traits shared with plant and human fungal pathogens.</title>
        <authorList>
            <person name="Xu J."/>
            <person name="Saunders C.W."/>
            <person name="Hu P."/>
            <person name="Grant R.A."/>
            <person name="Boekhout T."/>
            <person name="Kuramae E.E."/>
            <person name="Kronstad J.W."/>
            <person name="Deangelis Y.M."/>
            <person name="Reeder N.L."/>
            <person name="Johnstone K.R."/>
            <person name="Leland M."/>
            <person name="Fieno A.M."/>
            <person name="Begley W.M."/>
            <person name="Sun Y."/>
            <person name="Lacey M.P."/>
            <person name="Chaudhary T."/>
            <person name="Keough T."/>
            <person name="Chu L."/>
            <person name="Sears R."/>
            <person name="Yuan B."/>
            <person name="Dawson T.L.Jr."/>
        </authorList>
    </citation>
    <scope>NUCLEOTIDE SEQUENCE [LARGE SCALE GENOMIC DNA]</scope>
    <source>
        <strain evidence="3">ATCC MYA-4612 / CBS 7966</strain>
    </source>
</reference>
<dbReference type="InParanoid" id="A8QDT6"/>
<comment type="caution">
    <text evidence="2">The sequence shown here is derived from an EMBL/GenBank/DDBJ whole genome shotgun (WGS) entry which is preliminary data.</text>
</comment>
<organism evidence="2 3">
    <name type="scientific">Malassezia globosa (strain ATCC MYA-4612 / CBS 7966)</name>
    <name type="common">Dandruff-associated fungus</name>
    <dbReference type="NCBI Taxonomy" id="425265"/>
    <lineage>
        <taxon>Eukaryota</taxon>
        <taxon>Fungi</taxon>
        <taxon>Dikarya</taxon>
        <taxon>Basidiomycota</taxon>
        <taxon>Ustilaginomycotina</taxon>
        <taxon>Malasseziomycetes</taxon>
        <taxon>Malasseziales</taxon>
        <taxon>Malasseziaceae</taxon>
        <taxon>Malassezia</taxon>
    </lineage>
</organism>
<dbReference type="OrthoDB" id="3363403at2759"/>
<evidence type="ECO:0000313" key="2">
    <source>
        <dbReference type="EMBL" id="EDP41422.1"/>
    </source>
</evidence>